<comment type="caution">
    <text evidence="2">The sequence shown here is derived from an EMBL/GenBank/DDBJ whole genome shotgun (WGS) entry which is preliminary data.</text>
</comment>
<accession>A0ABV0NIH3</accession>
<gene>
    <name evidence="2" type="ORF">GOODEAATRI_034457</name>
</gene>
<name>A0ABV0NIH3_9TELE</name>
<evidence type="ECO:0000256" key="1">
    <source>
        <dbReference type="SAM" id="MobiDB-lite"/>
    </source>
</evidence>
<keyword evidence="3" id="KW-1185">Reference proteome</keyword>
<feature type="compositionally biased region" description="Basic and acidic residues" evidence="1">
    <location>
        <begin position="77"/>
        <end position="98"/>
    </location>
</feature>
<reference evidence="2 3" key="1">
    <citation type="submission" date="2021-06" db="EMBL/GenBank/DDBJ databases">
        <authorList>
            <person name="Palmer J.M."/>
        </authorList>
    </citation>
    <scope>NUCLEOTIDE SEQUENCE [LARGE SCALE GENOMIC DNA]</scope>
    <source>
        <strain evidence="2 3">GA_2019</strain>
        <tissue evidence="2">Muscle</tissue>
    </source>
</reference>
<evidence type="ECO:0000313" key="2">
    <source>
        <dbReference type="EMBL" id="MEQ2170338.1"/>
    </source>
</evidence>
<dbReference type="Proteomes" id="UP001476798">
    <property type="component" value="Unassembled WGS sequence"/>
</dbReference>
<sequence length="117" mass="13226">MPTNSWGPTLYAKPMDGSQAYCAAAYGGSGYPHQSYFVNMNGTIGENCNPKCTCDPLFWVDFNVNKPKKTVPFKVHMQKDPSEYKHNQGHNRSRDNDHTNFVGETPNCEEMNRTEMA</sequence>
<dbReference type="EMBL" id="JAHRIO010038919">
    <property type="protein sequence ID" value="MEQ2170338.1"/>
    <property type="molecule type" value="Genomic_DNA"/>
</dbReference>
<feature type="region of interest" description="Disordered" evidence="1">
    <location>
        <begin position="73"/>
        <end position="117"/>
    </location>
</feature>
<organism evidence="2 3">
    <name type="scientific">Goodea atripinnis</name>
    <dbReference type="NCBI Taxonomy" id="208336"/>
    <lineage>
        <taxon>Eukaryota</taxon>
        <taxon>Metazoa</taxon>
        <taxon>Chordata</taxon>
        <taxon>Craniata</taxon>
        <taxon>Vertebrata</taxon>
        <taxon>Euteleostomi</taxon>
        <taxon>Actinopterygii</taxon>
        <taxon>Neopterygii</taxon>
        <taxon>Teleostei</taxon>
        <taxon>Neoteleostei</taxon>
        <taxon>Acanthomorphata</taxon>
        <taxon>Ovalentaria</taxon>
        <taxon>Atherinomorphae</taxon>
        <taxon>Cyprinodontiformes</taxon>
        <taxon>Goodeidae</taxon>
        <taxon>Goodea</taxon>
    </lineage>
</organism>
<proteinExistence type="predicted"/>
<protein>
    <submittedName>
        <fullName evidence="2">Uncharacterized protein</fullName>
    </submittedName>
</protein>
<evidence type="ECO:0000313" key="3">
    <source>
        <dbReference type="Proteomes" id="UP001476798"/>
    </source>
</evidence>